<dbReference type="PANTHER" id="PTHR34148">
    <property type="entry name" value="ADENOSYLCOBINAMIDE-GDP RIBAZOLETRANSFERASE"/>
    <property type="match status" value="1"/>
</dbReference>
<protein>
    <recommendedName>
        <fullName evidence="6 19">Adenosylcobinamide-GDP ribazoletransferase</fullName>
        <ecNumber evidence="5 19">2.7.8.26</ecNumber>
    </recommendedName>
    <alternativeName>
        <fullName evidence="16 19">Cobalamin synthase</fullName>
    </alternativeName>
    <alternativeName>
        <fullName evidence="15 19">Cobalamin-5'-phosphate synthase</fullName>
    </alternativeName>
</protein>
<feature type="transmembrane region" description="Helical" evidence="19">
    <location>
        <begin position="111"/>
        <end position="130"/>
    </location>
</feature>
<organism evidence="20 21">
    <name type="scientific">Niallia oryzisoli</name>
    <dbReference type="NCBI Taxonomy" id="1737571"/>
    <lineage>
        <taxon>Bacteria</taxon>
        <taxon>Bacillati</taxon>
        <taxon>Bacillota</taxon>
        <taxon>Bacilli</taxon>
        <taxon>Bacillales</taxon>
        <taxon>Bacillaceae</taxon>
        <taxon>Niallia</taxon>
    </lineage>
</organism>
<dbReference type="InterPro" id="IPR003805">
    <property type="entry name" value="CobS"/>
</dbReference>
<keyword evidence="10 19" id="KW-0812">Transmembrane</keyword>
<accession>A0ABZ2CFP4</accession>
<proteinExistence type="inferred from homology"/>
<comment type="function">
    <text evidence="14 19">Joins adenosylcobinamide-GDP and alpha-ribazole to generate adenosylcobalamin (Ado-cobalamin). Also synthesizes adenosylcobalamin 5'-phosphate from adenosylcobinamide-GDP and alpha-ribazole 5'-phosphate.</text>
</comment>
<keyword evidence="7 19" id="KW-1003">Cell membrane</keyword>
<evidence type="ECO:0000313" key="21">
    <source>
        <dbReference type="Proteomes" id="UP001357223"/>
    </source>
</evidence>
<evidence type="ECO:0000256" key="6">
    <source>
        <dbReference type="ARBA" id="ARBA00015850"/>
    </source>
</evidence>
<evidence type="ECO:0000256" key="11">
    <source>
        <dbReference type="ARBA" id="ARBA00022842"/>
    </source>
</evidence>
<gene>
    <name evidence="19 20" type="primary">cobS</name>
    <name evidence="20" type="ORF">R4Z09_02115</name>
</gene>
<evidence type="ECO:0000256" key="9">
    <source>
        <dbReference type="ARBA" id="ARBA00022679"/>
    </source>
</evidence>
<comment type="cofactor">
    <cofactor evidence="1 19">
        <name>Mg(2+)</name>
        <dbReference type="ChEBI" id="CHEBI:18420"/>
    </cofactor>
</comment>
<evidence type="ECO:0000256" key="4">
    <source>
        <dbReference type="ARBA" id="ARBA00010561"/>
    </source>
</evidence>
<keyword evidence="11 19" id="KW-0460">Magnesium</keyword>
<evidence type="ECO:0000256" key="16">
    <source>
        <dbReference type="ARBA" id="ARBA00032853"/>
    </source>
</evidence>
<dbReference type="EC" id="2.7.8.26" evidence="5 19"/>
<reference evidence="20 21" key="1">
    <citation type="submission" date="2023-10" db="EMBL/GenBank/DDBJ databases">
        <title>Niallia locisalis sp.nov. isolated from a salt pond sample.</title>
        <authorList>
            <person name="Li X.-J."/>
            <person name="Dong L."/>
        </authorList>
    </citation>
    <scope>NUCLEOTIDE SEQUENCE [LARGE SCALE GENOMIC DNA]</scope>
    <source>
        <strain evidence="20 21">DSM 29761</strain>
    </source>
</reference>
<evidence type="ECO:0000256" key="8">
    <source>
        <dbReference type="ARBA" id="ARBA00022573"/>
    </source>
</evidence>
<evidence type="ECO:0000256" key="3">
    <source>
        <dbReference type="ARBA" id="ARBA00004663"/>
    </source>
</evidence>
<dbReference type="Pfam" id="PF02654">
    <property type="entry name" value="CobS"/>
    <property type="match status" value="1"/>
</dbReference>
<evidence type="ECO:0000256" key="18">
    <source>
        <dbReference type="ARBA" id="ARBA00049504"/>
    </source>
</evidence>
<sequence>MKTIKGLIMAIQFFTSIPIPYEVPMDRVHIEKAIKTFPILGLLQGIFYAFVMFAISTWTPLSPIACAFFVWLSMIILTGGLHLDGWIDASDAYFSYRDQKRRLEIMKDSRVGAFGVLSVLVLLSAKFLFIYEIAVRLNDGTYALIALIPFLGKCVMGILLINVKAAKEEGLGTLFKNAASKYTLWNYPFYVIILFGGLVAFWPEVIGGAFLLLLAATVFILVAAKKAVKWFGGITGDVLGASVEGVEMVLWMTLWLWHYFVTV</sequence>
<keyword evidence="21" id="KW-1185">Reference proteome</keyword>
<keyword evidence="12 19" id="KW-1133">Transmembrane helix</keyword>
<evidence type="ECO:0000313" key="20">
    <source>
        <dbReference type="EMBL" id="WVX81863.1"/>
    </source>
</evidence>
<evidence type="ECO:0000256" key="17">
    <source>
        <dbReference type="ARBA" id="ARBA00048623"/>
    </source>
</evidence>
<dbReference type="RefSeq" id="WP_338450773.1">
    <property type="nucleotide sequence ID" value="NZ_CP137640.1"/>
</dbReference>
<feature type="transmembrane region" description="Helical" evidence="19">
    <location>
        <begin position="37"/>
        <end position="55"/>
    </location>
</feature>
<evidence type="ECO:0000256" key="1">
    <source>
        <dbReference type="ARBA" id="ARBA00001946"/>
    </source>
</evidence>
<feature type="transmembrane region" description="Helical" evidence="19">
    <location>
        <begin position="142"/>
        <end position="163"/>
    </location>
</feature>
<feature type="transmembrane region" description="Helical" evidence="19">
    <location>
        <begin position="184"/>
        <end position="202"/>
    </location>
</feature>
<dbReference type="HAMAP" id="MF_00719">
    <property type="entry name" value="CobS"/>
    <property type="match status" value="1"/>
</dbReference>
<feature type="transmembrane region" description="Helical" evidence="19">
    <location>
        <begin position="61"/>
        <end position="83"/>
    </location>
</feature>
<dbReference type="NCBIfam" id="TIGR00317">
    <property type="entry name" value="cobS"/>
    <property type="match status" value="1"/>
</dbReference>
<comment type="catalytic activity">
    <reaction evidence="17 19">
        <text>alpha-ribazole + adenosylcob(III)inamide-GDP = adenosylcob(III)alamin + GMP + H(+)</text>
        <dbReference type="Rhea" id="RHEA:16049"/>
        <dbReference type="ChEBI" id="CHEBI:10329"/>
        <dbReference type="ChEBI" id="CHEBI:15378"/>
        <dbReference type="ChEBI" id="CHEBI:18408"/>
        <dbReference type="ChEBI" id="CHEBI:58115"/>
        <dbReference type="ChEBI" id="CHEBI:60487"/>
        <dbReference type="EC" id="2.7.8.26"/>
    </reaction>
</comment>
<evidence type="ECO:0000256" key="12">
    <source>
        <dbReference type="ARBA" id="ARBA00022989"/>
    </source>
</evidence>
<name>A0ABZ2CFP4_9BACI</name>
<dbReference type="EMBL" id="CP137640">
    <property type="protein sequence ID" value="WVX81863.1"/>
    <property type="molecule type" value="Genomic_DNA"/>
</dbReference>
<evidence type="ECO:0000256" key="15">
    <source>
        <dbReference type="ARBA" id="ARBA00032605"/>
    </source>
</evidence>
<comment type="similarity">
    <text evidence="4 19">Belongs to the CobS family.</text>
</comment>
<comment type="pathway">
    <text evidence="3 19">Cofactor biosynthesis; adenosylcobalamin biosynthesis; adenosylcobalamin from cob(II)yrinate a,c-diamide: step 7/7.</text>
</comment>
<evidence type="ECO:0000256" key="14">
    <source>
        <dbReference type="ARBA" id="ARBA00025228"/>
    </source>
</evidence>
<keyword evidence="8 19" id="KW-0169">Cobalamin biosynthesis</keyword>
<keyword evidence="13 19" id="KW-0472">Membrane</keyword>
<evidence type="ECO:0000256" key="2">
    <source>
        <dbReference type="ARBA" id="ARBA00004651"/>
    </source>
</evidence>
<keyword evidence="9 19" id="KW-0808">Transferase</keyword>
<evidence type="ECO:0000256" key="7">
    <source>
        <dbReference type="ARBA" id="ARBA00022475"/>
    </source>
</evidence>
<evidence type="ECO:0000256" key="13">
    <source>
        <dbReference type="ARBA" id="ARBA00023136"/>
    </source>
</evidence>
<evidence type="ECO:0000256" key="19">
    <source>
        <dbReference type="HAMAP-Rule" id="MF_00719"/>
    </source>
</evidence>
<evidence type="ECO:0000256" key="5">
    <source>
        <dbReference type="ARBA" id="ARBA00013200"/>
    </source>
</evidence>
<dbReference type="PANTHER" id="PTHR34148:SF1">
    <property type="entry name" value="ADENOSYLCOBINAMIDE-GDP RIBAZOLETRANSFERASE"/>
    <property type="match status" value="1"/>
</dbReference>
<feature type="transmembrane region" description="Helical" evidence="19">
    <location>
        <begin position="236"/>
        <end position="257"/>
    </location>
</feature>
<comment type="catalytic activity">
    <reaction evidence="18 19">
        <text>alpha-ribazole 5'-phosphate + adenosylcob(III)inamide-GDP = adenosylcob(III)alamin 5'-phosphate + GMP + H(+)</text>
        <dbReference type="Rhea" id="RHEA:23560"/>
        <dbReference type="ChEBI" id="CHEBI:15378"/>
        <dbReference type="ChEBI" id="CHEBI:57918"/>
        <dbReference type="ChEBI" id="CHEBI:58115"/>
        <dbReference type="ChEBI" id="CHEBI:60487"/>
        <dbReference type="ChEBI" id="CHEBI:60493"/>
        <dbReference type="EC" id="2.7.8.26"/>
    </reaction>
</comment>
<feature type="transmembrane region" description="Helical" evidence="19">
    <location>
        <begin position="208"/>
        <end position="224"/>
    </location>
</feature>
<comment type="subcellular location">
    <subcellularLocation>
        <location evidence="2 19">Cell membrane</location>
        <topology evidence="2 19">Multi-pass membrane protein</topology>
    </subcellularLocation>
</comment>
<dbReference type="GO" id="GO:0051073">
    <property type="term" value="F:adenosylcobinamide-GDP ribazoletransferase activity"/>
    <property type="evidence" value="ECO:0007669"/>
    <property type="project" value="UniProtKB-EC"/>
</dbReference>
<evidence type="ECO:0000256" key="10">
    <source>
        <dbReference type="ARBA" id="ARBA00022692"/>
    </source>
</evidence>
<dbReference type="Proteomes" id="UP001357223">
    <property type="component" value="Chromosome"/>
</dbReference>